<dbReference type="NCBIfam" id="TIGR00621">
    <property type="entry name" value="ssb"/>
    <property type="match status" value="1"/>
</dbReference>
<gene>
    <name evidence="5" type="ORF">N478_14580</name>
</gene>
<dbReference type="HAMAP" id="MF_00984">
    <property type="entry name" value="SSB"/>
    <property type="match status" value="1"/>
</dbReference>
<dbReference type="InterPro" id="IPR012340">
    <property type="entry name" value="NA-bd_OB-fold"/>
</dbReference>
<dbReference type="Pfam" id="PF00436">
    <property type="entry name" value="SSB"/>
    <property type="match status" value="1"/>
</dbReference>
<feature type="compositionally biased region" description="Low complexity" evidence="4">
    <location>
        <begin position="136"/>
        <end position="192"/>
    </location>
</feature>
<evidence type="ECO:0000256" key="3">
    <source>
        <dbReference type="RuleBase" id="RU000524"/>
    </source>
</evidence>
<dbReference type="PROSITE" id="PS50935">
    <property type="entry name" value="SSB"/>
    <property type="match status" value="1"/>
</dbReference>
<dbReference type="InterPro" id="IPR000424">
    <property type="entry name" value="Primosome_PriB/ssb"/>
</dbReference>
<reference evidence="5 6" key="1">
    <citation type="submission" date="2013-07" db="EMBL/GenBank/DDBJ databases">
        <title>Comparative Genomic and Metabolomic Analysis of Twelve Strains of Pseudoalteromonas luteoviolacea.</title>
        <authorList>
            <person name="Vynne N.G."/>
            <person name="Mansson M."/>
            <person name="Gram L."/>
        </authorList>
    </citation>
    <scope>NUCLEOTIDE SEQUENCE [LARGE SCALE GENOMIC DNA]</scope>
    <source>
        <strain evidence="5 6">S4060-1</strain>
    </source>
</reference>
<comment type="subunit">
    <text evidence="2">Homotetramer.</text>
</comment>
<feature type="region of interest" description="Disordered" evidence="4">
    <location>
        <begin position="110"/>
        <end position="227"/>
    </location>
</feature>
<dbReference type="GO" id="GO:0006281">
    <property type="term" value="P:DNA repair"/>
    <property type="evidence" value="ECO:0007669"/>
    <property type="project" value="UniProtKB-UniRule"/>
</dbReference>
<organism evidence="5 6">
    <name type="scientific">Pseudoalteromonas luteoviolacea S4060-1</name>
    <dbReference type="NCBI Taxonomy" id="1365257"/>
    <lineage>
        <taxon>Bacteria</taxon>
        <taxon>Pseudomonadati</taxon>
        <taxon>Pseudomonadota</taxon>
        <taxon>Gammaproteobacteria</taxon>
        <taxon>Alteromonadales</taxon>
        <taxon>Pseudoalteromonadaceae</taxon>
        <taxon>Pseudoalteromonas</taxon>
    </lineage>
</organism>
<dbReference type="Gene3D" id="2.40.50.140">
    <property type="entry name" value="Nucleic acid-binding proteins"/>
    <property type="match status" value="1"/>
</dbReference>
<evidence type="ECO:0000256" key="1">
    <source>
        <dbReference type="ARBA" id="ARBA00023125"/>
    </source>
</evidence>
<dbReference type="FunFam" id="2.40.50.140:FF:000065">
    <property type="entry name" value="Single-stranded DNA-binding protein"/>
    <property type="match status" value="1"/>
</dbReference>
<evidence type="ECO:0000313" key="5">
    <source>
        <dbReference type="EMBL" id="KZN68315.1"/>
    </source>
</evidence>
<sequence>MARGVNKVILVGNLGQDPEVRYMPNGNGVANISIATTDSWKDKNTGQLQERTEWHRVVLFGKLAEVAGEYLRKGSQVYIEGRLQTRKWTDQSGQEKYTTEIVVDMGGQMQMLGGRNEQGGQYQSGGNQGGYGQQQGGYAQQQNNQQQYGQQPAAQQGGFAPQQQAPQQSAPQQQSNNFGGQPQQAAQPQSGQAQGGQAQGGFAPQQGSGSASNPMEPPIDFDDDIPF</sequence>
<keyword evidence="2" id="KW-0227">DNA damage</keyword>
<comment type="caution">
    <text evidence="5">The sequence shown here is derived from an EMBL/GenBank/DDBJ whole genome shotgun (WGS) entry which is preliminary data.</text>
</comment>
<protein>
    <recommendedName>
        <fullName evidence="2 3">Single-stranded DNA-binding protein</fullName>
        <shortName evidence="2">SSB</shortName>
    </recommendedName>
</protein>
<feature type="DNA-binding region" evidence="2">
    <location>
        <begin position="54"/>
        <end position="60"/>
    </location>
</feature>
<accession>A0A167NHY0</accession>
<dbReference type="CDD" id="cd04496">
    <property type="entry name" value="SSB_OBF"/>
    <property type="match status" value="1"/>
</dbReference>
<evidence type="ECO:0000256" key="4">
    <source>
        <dbReference type="SAM" id="MobiDB-lite"/>
    </source>
</evidence>
<dbReference type="AlphaFoldDB" id="A0A167NHY0"/>
<evidence type="ECO:0000313" key="6">
    <source>
        <dbReference type="Proteomes" id="UP000076661"/>
    </source>
</evidence>
<keyword evidence="1 2" id="KW-0238">DNA-binding</keyword>
<evidence type="ECO:0000256" key="2">
    <source>
        <dbReference type="HAMAP-Rule" id="MF_00984"/>
    </source>
</evidence>
<dbReference type="EMBL" id="AUXX01000009">
    <property type="protein sequence ID" value="KZN68315.1"/>
    <property type="molecule type" value="Genomic_DNA"/>
</dbReference>
<dbReference type="RefSeq" id="WP_063380440.1">
    <property type="nucleotide sequence ID" value="NZ_AUXX01000009.1"/>
</dbReference>
<dbReference type="PANTHER" id="PTHR10302">
    <property type="entry name" value="SINGLE-STRANDED DNA-BINDING PROTEIN"/>
    <property type="match status" value="1"/>
</dbReference>
<dbReference type="GO" id="GO:0003697">
    <property type="term" value="F:single-stranded DNA binding"/>
    <property type="evidence" value="ECO:0007669"/>
    <property type="project" value="UniProtKB-UniRule"/>
</dbReference>
<proteinExistence type="inferred from homology"/>
<dbReference type="PATRIC" id="fig|1365257.3.peg.1326"/>
<feature type="compositionally biased region" description="Low complexity" evidence="4">
    <location>
        <begin position="200"/>
        <end position="212"/>
    </location>
</feature>
<dbReference type="GO" id="GO:0006260">
    <property type="term" value="P:DNA replication"/>
    <property type="evidence" value="ECO:0007669"/>
    <property type="project" value="UniProtKB-UniRule"/>
</dbReference>
<dbReference type="PANTHER" id="PTHR10302:SF27">
    <property type="entry name" value="SINGLE-STRANDED DNA-BINDING PROTEIN"/>
    <property type="match status" value="1"/>
</dbReference>
<dbReference type="GO" id="GO:0009295">
    <property type="term" value="C:nucleoid"/>
    <property type="evidence" value="ECO:0007669"/>
    <property type="project" value="TreeGrafter"/>
</dbReference>
<name>A0A167NHY0_9GAMM</name>
<dbReference type="SUPFAM" id="SSF50249">
    <property type="entry name" value="Nucleic acid-binding proteins"/>
    <property type="match status" value="1"/>
</dbReference>
<dbReference type="Proteomes" id="UP000076661">
    <property type="component" value="Unassembled WGS sequence"/>
</dbReference>
<feature type="short sequence motif" description="Important for interaction with partner proteins" evidence="2">
    <location>
        <begin position="222"/>
        <end position="227"/>
    </location>
</feature>
<keyword evidence="2" id="KW-0235">DNA replication</keyword>
<feature type="compositionally biased region" description="Gly residues" evidence="4">
    <location>
        <begin position="122"/>
        <end position="135"/>
    </location>
</feature>
<dbReference type="GO" id="GO:0006310">
    <property type="term" value="P:DNA recombination"/>
    <property type="evidence" value="ECO:0007669"/>
    <property type="project" value="UniProtKB-UniRule"/>
</dbReference>
<keyword evidence="2" id="KW-0233">DNA recombination</keyword>
<keyword evidence="2" id="KW-0234">DNA repair</keyword>
<comment type="function">
    <text evidence="2">Plays an important role in DNA replication, recombination and repair. Binds to ssDNA and to an array of partner proteins to recruit them to their sites of action during DNA metabolism.</text>
</comment>
<dbReference type="InterPro" id="IPR011344">
    <property type="entry name" value="ssDNA-bd"/>
</dbReference>